<feature type="region of interest" description="Disordered" evidence="1">
    <location>
        <begin position="361"/>
        <end position="386"/>
    </location>
</feature>
<evidence type="ECO:0000256" key="1">
    <source>
        <dbReference type="SAM" id="MobiDB-lite"/>
    </source>
</evidence>
<dbReference type="GO" id="GO:0003779">
    <property type="term" value="F:actin binding"/>
    <property type="evidence" value="ECO:0007669"/>
    <property type="project" value="TreeGrafter"/>
</dbReference>
<dbReference type="InParanoid" id="A0A168R7E5"/>
<feature type="compositionally biased region" description="Low complexity" evidence="1">
    <location>
        <begin position="325"/>
        <end position="334"/>
    </location>
</feature>
<feature type="compositionally biased region" description="Low complexity" evidence="1">
    <location>
        <begin position="7"/>
        <end position="28"/>
    </location>
</feature>
<feature type="compositionally biased region" description="Polar residues" evidence="1">
    <location>
        <begin position="311"/>
        <end position="324"/>
    </location>
</feature>
<feature type="region of interest" description="Disordered" evidence="1">
    <location>
        <begin position="454"/>
        <end position="473"/>
    </location>
</feature>
<feature type="region of interest" description="Disordered" evidence="1">
    <location>
        <begin position="400"/>
        <end position="442"/>
    </location>
</feature>
<proteinExistence type="predicted"/>
<feature type="compositionally biased region" description="Basic and acidic residues" evidence="1">
    <location>
        <begin position="146"/>
        <end position="155"/>
    </location>
</feature>
<feature type="compositionally biased region" description="Basic residues" evidence="1">
    <location>
        <begin position="213"/>
        <end position="226"/>
    </location>
</feature>
<accession>A0A168R7E5</accession>
<reference evidence="2" key="1">
    <citation type="submission" date="2016-04" db="EMBL/GenBank/DDBJ databases">
        <authorList>
            <person name="Evans L.H."/>
            <person name="Alamgir A."/>
            <person name="Owens N."/>
            <person name="Weber N.D."/>
            <person name="Virtaneva K."/>
            <person name="Barbian K."/>
            <person name="Babar A."/>
            <person name="Rosenke K."/>
        </authorList>
    </citation>
    <scope>NUCLEOTIDE SEQUENCE [LARGE SCALE GENOMIC DNA]</scope>
    <source>
        <strain evidence="2">CBS 101.48</strain>
    </source>
</reference>
<feature type="region of interest" description="Disordered" evidence="1">
    <location>
        <begin position="287"/>
        <end position="334"/>
    </location>
</feature>
<evidence type="ECO:0000313" key="3">
    <source>
        <dbReference type="Proteomes" id="UP000078561"/>
    </source>
</evidence>
<feature type="compositionally biased region" description="Low complexity" evidence="1">
    <location>
        <begin position="407"/>
        <end position="441"/>
    </location>
</feature>
<feature type="compositionally biased region" description="Polar residues" evidence="1">
    <location>
        <begin position="156"/>
        <end position="183"/>
    </location>
</feature>
<dbReference type="PANTHER" id="PTHR12751:SF18">
    <property type="entry name" value="PHOSPHATASE AND ACTIN REGULATOR 1"/>
    <property type="match status" value="1"/>
</dbReference>
<sequence length="559" mass="61313">MSTSAFASTSVPASSMSPTATPSRSTPMSDKHHQQLQYEAPSYETDDNDDDISLACYMSHKIQLDQPMTVMNPWMSPHYLALQQEHLATNDCHPAYYTIPSYPHYHQLQAPYQHQHQHQHRQRHRHQQYFFGTQAQPSAKKTRSSVNEKHHDSKVKSVSTATNTRRRAQSPSLSELTSLVANSSKKERRHLQTSLSSPSSSQSSLSSHTERASKHHLSQQQRRQHHQQQQQRSNSPVPSLLDDSGTRRSSIQSHASAASSSIKTASESSFAYNCSVQSSSTSIFSMSTTASSKPSLSKRLRGVLTGGGNKQHGTSSSERPTLQRSPSSVSCTSSLVSAGTMADASSRSSWTSLFRRSSTNQKALSMHAKHSNAQKGTVPDSPTSSITSISIHHQSLQNGNGIVVDLPSPVFSTTSPSSSSSSSSSKDHGSSSSSPSVDESSAQQDYFGLMASPSHLLVDTTPGPPQGKRVRTTTTTAAMTTAPTLVGKKNTRIRFTTTLRVHNTFGSQDYDRRCDTQVTCQRLTPALALQIKQELNDFKLNEMKVHPTSRQYTQFFCDS</sequence>
<organism evidence="2">
    <name type="scientific">Absidia glauca</name>
    <name type="common">Pin mould</name>
    <dbReference type="NCBI Taxonomy" id="4829"/>
    <lineage>
        <taxon>Eukaryota</taxon>
        <taxon>Fungi</taxon>
        <taxon>Fungi incertae sedis</taxon>
        <taxon>Mucoromycota</taxon>
        <taxon>Mucoromycotina</taxon>
        <taxon>Mucoromycetes</taxon>
        <taxon>Mucorales</taxon>
        <taxon>Cunninghamellaceae</taxon>
        <taxon>Absidia</taxon>
    </lineage>
</organism>
<feature type="compositionally biased region" description="Low complexity" evidence="1">
    <location>
        <begin position="249"/>
        <end position="262"/>
    </location>
</feature>
<feature type="region of interest" description="Disordered" evidence="1">
    <location>
        <begin position="1"/>
        <end position="47"/>
    </location>
</feature>
<keyword evidence="3" id="KW-1185">Reference proteome</keyword>
<dbReference type="Proteomes" id="UP000078561">
    <property type="component" value="Unassembled WGS sequence"/>
</dbReference>
<name>A0A168R7E5_ABSGL</name>
<feature type="region of interest" description="Disordered" evidence="1">
    <location>
        <begin position="134"/>
        <end position="262"/>
    </location>
</feature>
<evidence type="ECO:0000313" key="2">
    <source>
        <dbReference type="EMBL" id="SAM06228.1"/>
    </source>
</evidence>
<protein>
    <submittedName>
        <fullName evidence="2">Uncharacterized protein</fullName>
    </submittedName>
</protein>
<dbReference type="PANTHER" id="PTHR12751">
    <property type="entry name" value="PHOSPHATASE AND ACTIN REGULATOR PHACTR"/>
    <property type="match status" value="1"/>
</dbReference>
<gene>
    <name evidence="2" type="primary">ABSGL_12114.1 scaffold 12663</name>
</gene>
<dbReference type="OrthoDB" id="5563016at2759"/>
<dbReference type="GO" id="GO:0030036">
    <property type="term" value="P:actin cytoskeleton organization"/>
    <property type="evidence" value="ECO:0007669"/>
    <property type="project" value="TreeGrafter"/>
</dbReference>
<dbReference type="AlphaFoldDB" id="A0A168R7E5"/>
<feature type="compositionally biased region" description="Low complexity" evidence="1">
    <location>
        <begin position="194"/>
        <end position="207"/>
    </location>
</feature>
<dbReference type="EMBL" id="LT554554">
    <property type="protein sequence ID" value="SAM06228.1"/>
    <property type="molecule type" value="Genomic_DNA"/>
</dbReference>